<name>A0AAV2QJQ3_MEGNR</name>
<evidence type="ECO:0000313" key="2">
    <source>
        <dbReference type="Proteomes" id="UP001497623"/>
    </source>
</evidence>
<dbReference type="AlphaFoldDB" id="A0AAV2QJQ3"/>
<gene>
    <name evidence="1" type="ORF">MNOR_LOCUS12596</name>
</gene>
<dbReference type="EMBL" id="CAXKWB010006936">
    <property type="protein sequence ID" value="CAL4085100.1"/>
    <property type="molecule type" value="Genomic_DNA"/>
</dbReference>
<keyword evidence="2" id="KW-1185">Reference proteome</keyword>
<comment type="caution">
    <text evidence="1">The sequence shown here is derived from an EMBL/GenBank/DDBJ whole genome shotgun (WGS) entry which is preliminary data.</text>
</comment>
<protein>
    <submittedName>
        <fullName evidence="1">Uncharacterized protein</fullName>
    </submittedName>
</protein>
<organism evidence="1 2">
    <name type="scientific">Meganyctiphanes norvegica</name>
    <name type="common">Northern krill</name>
    <name type="synonym">Thysanopoda norvegica</name>
    <dbReference type="NCBI Taxonomy" id="48144"/>
    <lineage>
        <taxon>Eukaryota</taxon>
        <taxon>Metazoa</taxon>
        <taxon>Ecdysozoa</taxon>
        <taxon>Arthropoda</taxon>
        <taxon>Crustacea</taxon>
        <taxon>Multicrustacea</taxon>
        <taxon>Malacostraca</taxon>
        <taxon>Eumalacostraca</taxon>
        <taxon>Eucarida</taxon>
        <taxon>Euphausiacea</taxon>
        <taxon>Euphausiidae</taxon>
        <taxon>Meganyctiphanes</taxon>
    </lineage>
</organism>
<proteinExistence type="predicted"/>
<dbReference type="Proteomes" id="UP001497623">
    <property type="component" value="Unassembled WGS sequence"/>
</dbReference>
<feature type="non-terminal residue" evidence="1">
    <location>
        <position position="103"/>
    </location>
</feature>
<accession>A0AAV2QJQ3</accession>
<evidence type="ECO:0000313" key="1">
    <source>
        <dbReference type="EMBL" id="CAL4085100.1"/>
    </source>
</evidence>
<reference evidence="1 2" key="1">
    <citation type="submission" date="2024-05" db="EMBL/GenBank/DDBJ databases">
        <authorList>
            <person name="Wallberg A."/>
        </authorList>
    </citation>
    <scope>NUCLEOTIDE SEQUENCE [LARGE SCALE GENOMIC DNA]</scope>
</reference>
<sequence>MEDLLRAIDKVFDLLEKSTEGLWTKTPNEMENDLYDVLQSLKLERFENRIYPNIYNLDVNYRQLYIHFSGVDDKVLKHALLCKQRHPNCKDIPENHQEDMSCC</sequence>